<name>A0A1J3FFQ4_NOCCA</name>
<dbReference type="AlphaFoldDB" id="A0A1J3FFQ4"/>
<dbReference type="PANTHER" id="PTHR36024:SF5">
    <property type="entry name" value="ANKYRIN REPEAT PROTEIN SKIP35"/>
    <property type="match status" value="1"/>
</dbReference>
<dbReference type="EMBL" id="GEVL01016623">
    <property type="protein sequence ID" value="JAU60718.1"/>
    <property type="molecule type" value="Transcribed_RNA"/>
</dbReference>
<dbReference type="EMBL" id="GEVK01012308">
    <property type="protein sequence ID" value="JAU40524.1"/>
    <property type="molecule type" value="Transcribed_RNA"/>
</dbReference>
<evidence type="ECO:0000256" key="1">
    <source>
        <dbReference type="SAM" id="MobiDB-lite"/>
    </source>
</evidence>
<dbReference type="Gene3D" id="1.25.40.20">
    <property type="entry name" value="Ankyrin repeat-containing domain"/>
    <property type="match status" value="1"/>
</dbReference>
<feature type="compositionally biased region" description="Basic and acidic residues" evidence="1">
    <location>
        <begin position="1"/>
        <end position="13"/>
    </location>
</feature>
<protein>
    <submittedName>
        <fullName evidence="2">Ankyrin repeat protein SKIP35</fullName>
    </submittedName>
</protein>
<proteinExistence type="predicted"/>
<organism evidence="2">
    <name type="scientific">Noccaea caerulescens</name>
    <name type="common">Alpine penny-cress</name>
    <name type="synonym">Thlaspi caerulescens</name>
    <dbReference type="NCBI Taxonomy" id="107243"/>
    <lineage>
        <taxon>Eukaryota</taxon>
        <taxon>Viridiplantae</taxon>
        <taxon>Streptophyta</taxon>
        <taxon>Embryophyta</taxon>
        <taxon>Tracheophyta</taxon>
        <taxon>Spermatophyta</taxon>
        <taxon>Magnoliopsida</taxon>
        <taxon>eudicotyledons</taxon>
        <taxon>Gunneridae</taxon>
        <taxon>Pentapetalae</taxon>
        <taxon>rosids</taxon>
        <taxon>malvids</taxon>
        <taxon>Brassicales</taxon>
        <taxon>Brassicaceae</taxon>
        <taxon>Coluteocarpeae</taxon>
        <taxon>Noccaea</taxon>
    </lineage>
</organism>
<sequence length="613" mass="66971">MEKEGVCDDDIKLSDQINPDQPYCSEMETETIASSQKNEGGDGSNVVFSREAPLIGKDPAGTNSGECSGCIAKKLNFKGSEDLIEKESIGQQKKLNRQDRIELGRLFQGAVTSLDWELAERLIQLADPQTLNDLLCVGLDSVWFLSTKHEFQGVTGLIKKIICHGAHDFTRATLRTSFLAACVSACQSRTMSLADTVTVMAQRLQERLQECNGDEILKAEAGAKVQKFTEWALKCIGFHSRCQGAKDRVSHNSAAETELQLSAFKMFLDLAGNHLSGRDFTEAFDAACFPLTLFSNSFDPGWASGVSATVIQGLLGMLVEGGADNVNQCFLEASRFGSTELVRVLLHIAQRNSLDVDVDLALGFASHYCKVGTMKCLVEEGNAIAFLGPLMRAAERGCMQVVEWFVNRGCRDMELCLALTAATSSSQVEVAAYLLPHVPPTVLTALSIEILKAAGERSGGSLQGVEFLLKSDFLGDSVATYSVADSIARSSSEDETVPSDLKSFLREHWSESAFEEGMRESHENFMNFMRVLKRGESDISLRDLPAPLRVAIAYMPLYRECVNAGGQLLSQRLRGQLVEAVRQLQGCVVALVEVNETHNLMAVLEHHLTAIFG</sequence>
<accession>A0A1J3FFQ4</accession>
<gene>
    <name evidence="2" type="ORF">LC_TR10350_c0_g1_i1_g.36557</name>
    <name evidence="3" type="ORF">LE_TR6382_c0_g1_i1_g.23258</name>
</gene>
<feature type="region of interest" description="Disordered" evidence="1">
    <location>
        <begin position="1"/>
        <end position="23"/>
    </location>
</feature>
<evidence type="ECO:0000313" key="2">
    <source>
        <dbReference type="EMBL" id="JAU40524.1"/>
    </source>
</evidence>
<reference evidence="2" key="1">
    <citation type="submission" date="2016-07" db="EMBL/GenBank/DDBJ databases">
        <title>De novo transcriptome assembly of four accessions of the metal hyperaccumulator plant Noccaea caerulescens.</title>
        <authorList>
            <person name="Blande D."/>
            <person name="Halimaa P."/>
            <person name="Tervahauta A.I."/>
            <person name="Aarts M.G."/>
            <person name="Karenlampi S.O."/>
        </authorList>
    </citation>
    <scope>NUCLEOTIDE SEQUENCE</scope>
</reference>
<dbReference type="InterPro" id="IPR036770">
    <property type="entry name" value="Ankyrin_rpt-contain_sf"/>
</dbReference>
<evidence type="ECO:0000313" key="3">
    <source>
        <dbReference type="EMBL" id="JAU60718.1"/>
    </source>
</evidence>
<dbReference type="PANTHER" id="PTHR36024">
    <property type="entry name" value="ANKYRIN REPEAT PROTEIN SKIP35"/>
    <property type="match status" value="1"/>
</dbReference>
<dbReference type="SUPFAM" id="SSF48403">
    <property type="entry name" value="Ankyrin repeat"/>
    <property type="match status" value="1"/>
</dbReference>
<dbReference type="InterPro" id="IPR044956">
    <property type="entry name" value="SKIP35"/>
</dbReference>